<dbReference type="InterPro" id="IPR029062">
    <property type="entry name" value="Class_I_gatase-like"/>
</dbReference>
<evidence type="ECO:0000259" key="1">
    <source>
        <dbReference type="Pfam" id="PF01965"/>
    </source>
</evidence>
<dbReference type="GO" id="GO:0005737">
    <property type="term" value="C:cytoplasm"/>
    <property type="evidence" value="ECO:0007669"/>
    <property type="project" value="TreeGrafter"/>
</dbReference>
<proteinExistence type="predicted"/>
<organism evidence="2 3">
    <name type="scientific">Faecalibacterium cf. prausnitzii KLE1255</name>
    <dbReference type="NCBI Taxonomy" id="748224"/>
    <lineage>
        <taxon>Bacteria</taxon>
        <taxon>Bacillati</taxon>
        <taxon>Bacillota</taxon>
        <taxon>Clostridia</taxon>
        <taxon>Eubacteriales</taxon>
        <taxon>Oscillospiraceae</taxon>
        <taxon>Faecalibacterium</taxon>
    </lineage>
</organism>
<dbReference type="BioCyc" id="FCF748224-HMP:GTSS-2571-MONOMER"/>
<comment type="caution">
    <text evidence="2">The sequence shown here is derived from an EMBL/GenBank/DDBJ whole genome shotgun (WGS) entry which is preliminary data.</text>
</comment>
<accession>E2ZEZ5</accession>
<protein>
    <submittedName>
        <fullName evidence="2">DJ-1 family protein</fullName>
    </submittedName>
</protein>
<dbReference type="InterPro" id="IPR002818">
    <property type="entry name" value="DJ-1/PfpI"/>
</dbReference>
<dbReference type="PANTHER" id="PTHR48094:SF12">
    <property type="entry name" value="PARKINSON DISEASE PROTEIN 7 HOMOLOG"/>
    <property type="match status" value="1"/>
</dbReference>
<evidence type="ECO:0000313" key="3">
    <source>
        <dbReference type="Proteomes" id="UP000006028"/>
    </source>
</evidence>
<dbReference type="CDD" id="cd03135">
    <property type="entry name" value="GATase1_DJ-1"/>
    <property type="match status" value="1"/>
</dbReference>
<dbReference type="eggNOG" id="COG0693">
    <property type="taxonomic scope" value="Bacteria"/>
</dbReference>
<dbReference type="STRING" id="748224.HMPREF9436_00224"/>
<sequence>MRLLSFNREGRSPHASGVLLSFFLMRRRCAVFIRNQGGLIFMSKAVVFFAEGTEECEALLVVDLLRRAKVEVTVASASGSREIVSSHKVHITADALAEEVDYSDVDMVVLPGGIPGTPNLASNKTVTDTCVSFAKSGKKVAAICAAPSVLASLGLLEGRKATAHAGFQDKLAGAEVLDTEVVVDGNITTSYGLGGAIPFALELVRQLAGQAEADRIQNAIAYRH</sequence>
<dbReference type="SUPFAM" id="SSF52317">
    <property type="entry name" value="Class I glutamine amidotransferase-like"/>
    <property type="match status" value="1"/>
</dbReference>
<dbReference type="Pfam" id="PF01965">
    <property type="entry name" value="DJ-1_PfpI"/>
    <property type="match status" value="1"/>
</dbReference>
<evidence type="ECO:0000313" key="2">
    <source>
        <dbReference type="EMBL" id="EFQ08242.1"/>
    </source>
</evidence>
<dbReference type="EMBL" id="AECU01000024">
    <property type="protein sequence ID" value="EFQ08242.1"/>
    <property type="molecule type" value="Genomic_DNA"/>
</dbReference>
<dbReference type="InterPro" id="IPR006287">
    <property type="entry name" value="DJ-1"/>
</dbReference>
<dbReference type="NCBIfam" id="TIGR01383">
    <property type="entry name" value="not_thiJ"/>
    <property type="match status" value="1"/>
</dbReference>
<dbReference type="Gene3D" id="3.40.50.880">
    <property type="match status" value="1"/>
</dbReference>
<feature type="domain" description="DJ-1/PfpI" evidence="1">
    <location>
        <begin position="44"/>
        <end position="206"/>
    </location>
</feature>
<dbReference type="PANTHER" id="PTHR48094">
    <property type="entry name" value="PROTEIN/NUCLEIC ACID DEGLYCASE DJ-1-RELATED"/>
    <property type="match status" value="1"/>
</dbReference>
<dbReference type="HOGENOM" id="CLU_000445_44_2_9"/>
<dbReference type="Proteomes" id="UP000006028">
    <property type="component" value="Unassembled WGS sequence"/>
</dbReference>
<reference evidence="2 3" key="1">
    <citation type="submission" date="2010-08" db="EMBL/GenBank/DDBJ databases">
        <authorList>
            <person name="Weinstock G."/>
            <person name="Sodergren E."/>
            <person name="Clifton S."/>
            <person name="Fulton L."/>
            <person name="Fulton B."/>
            <person name="Courtney L."/>
            <person name="Fronick C."/>
            <person name="Harrison M."/>
            <person name="Strong C."/>
            <person name="Farmer C."/>
            <person name="Delahaunty K."/>
            <person name="Markovic C."/>
            <person name="Hall O."/>
            <person name="Minx P."/>
            <person name="Tomlinson C."/>
            <person name="Mitreva M."/>
            <person name="Hou S."/>
            <person name="Chen J."/>
            <person name="Wollam A."/>
            <person name="Pepin K.H."/>
            <person name="Johnson M."/>
            <person name="Bhonagiri V."/>
            <person name="Zhang X."/>
            <person name="Suruliraj S."/>
            <person name="Warren W."/>
            <person name="Chinwalla A."/>
            <person name="Mardis E.R."/>
            <person name="Wilson R.K."/>
        </authorList>
    </citation>
    <scope>NUCLEOTIDE SEQUENCE [LARGE SCALE GENOMIC DNA]</scope>
    <source>
        <strain evidence="2 3">KLE1255</strain>
    </source>
</reference>
<name>E2ZEZ5_9FIRM</name>
<dbReference type="AlphaFoldDB" id="E2ZEZ5"/>
<dbReference type="InterPro" id="IPR050325">
    <property type="entry name" value="Prot/Nucl_acid_deglycase"/>
</dbReference>
<gene>
    <name evidence="2" type="ORF">HMPREF9436_00224</name>
</gene>